<keyword evidence="4 6" id="KW-1133">Transmembrane helix</keyword>
<dbReference type="PANTHER" id="PTHR30287:SF2">
    <property type="entry name" value="BLL1001 PROTEIN"/>
    <property type="match status" value="1"/>
</dbReference>
<evidence type="ECO:0000256" key="1">
    <source>
        <dbReference type="ARBA" id="ARBA00004651"/>
    </source>
</evidence>
<feature type="domain" description="ABC3 transporter permease C-terminal" evidence="7">
    <location>
        <begin position="2617"/>
        <end position="2735"/>
    </location>
</feature>
<evidence type="ECO:0000256" key="6">
    <source>
        <dbReference type="SAM" id="Phobius"/>
    </source>
</evidence>
<dbReference type="PANTHER" id="PTHR30287">
    <property type="entry name" value="MEMBRANE COMPONENT OF PREDICTED ABC SUPERFAMILY METABOLITE UPTAKE TRANSPORTER"/>
    <property type="match status" value="1"/>
</dbReference>
<evidence type="ECO:0000313" key="8">
    <source>
        <dbReference type="EMBL" id="QJG66958.1"/>
    </source>
</evidence>
<name>A0A858U870_9MOLU</name>
<evidence type="ECO:0000313" key="9">
    <source>
        <dbReference type="Proteomes" id="UP000501060"/>
    </source>
</evidence>
<feature type="transmembrane region" description="Helical" evidence="6">
    <location>
        <begin position="2704"/>
        <end position="2731"/>
    </location>
</feature>
<dbReference type="Pfam" id="PF02687">
    <property type="entry name" value="FtsX"/>
    <property type="match status" value="2"/>
</dbReference>
<protein>
    <submittedName>
        <fullName evidence="8">ABC transporter permease</fullName>
    </submittedName>
</protein>
<dbReference type="EMBL" id="CP051481">
    <property type="protein sequence ID" value="QJG66958.1"/>
    <property type="molecule type" value="Genomic_DNA"/>
</dbReference>
<feature type="transmembrane region" description="Helical" evidence="6">
    <location>
        <begin position="1876"/>
        <end position="1902"/>
    </location>
</feature>
<feature type="transmembrane region" description="Helical" evidence="6">
    <location>
        <begin position="1922"/>
        <end position="1949"/>
    </location>
</feature>
<evidence type="ECO:0000256" key="2">
    <source>
        <dbReference type="ARBA" id="ARBA00022475"/>
    </source>
</evidence>
<accession>A0A858U870</accession>
<dbReference type="Proteomes" id="UP000501060">
    <property type="component" value="Chromosome"/>
</dbReference>
<evidence type="ECO:0000256" key="4">
    <source>
        <dbReference type="ARBA" id="ARBA00022989"/>
    </source>
</evidence>
<evidence type="ECO:0000256" key="5">
    <source>
        <dbReference type="ARBA" id="ARBA00023136"/>
    </source>
</evidence>
<dbReference type="KEGG" id="mphe:HGG69_01305"/>
<feature type="transmembrane region" description="Helical" evidence="6">
    <location>
        <begin position="2614"/>
        <end position="2638"/>
    </location>
</feature>
<feature type="domain" description="ABC3 transporter permease C-terminal" evidence="7">
    <location>
        <begin position="1835"/>
        <end position="1953"/>
    </location>
</feature>
<evidence type="ECO:0000259" key="7">
    <source>
        <dbReference type="Pfam" id="PF02687"/>
    </source>
</evidence>
<organism evidence="8 9">
    <name type="scientific">Mycoplasma phocoenae</name>
    <dbReference type="NCBI Taxonomy" id="754517"/>
    <lineage>
        <taxon>Bacteria</taxon>
        <taxon>Bacillati</taxon>
        <taxon>Mycoplasmatota</taxon>
        <taxon>Mollicutes</taxon>
        <taxon>Mycoplasmataceae</taxon>
        <taxon>Mycoplasma</taxon>
    </lineage>
</organism>
<comment type="subcellular location">
    <subcellularLocation>
        <location evidence="1">Cell membrane</location>
        <topology evidence="1">Multi-pass membrane protein</topology>
    </subcellularLocation>
</comment>
<proteinExistence type="predicted"/>
<dbReference type="InterPro" id="IPR038766">
    <property type="entry name" value="Membrane_comp_ABC_pdt"/>
</dbReference>
<dbReference type="GO" id="GO:0005886">
    <property type="term" value="C:plasma membrane"/>
    <property type="evidence" value="ECO:0007669"/>
    <property type="project" value="UniProtKB-SubCell"/>
</dbReference>
<dbReference type="InterPro" id="IPR003838">
    <property type="entry name" value="ABC3_permease_C"/>
</dbReference>
<reference evidence="8 9" key="1">
    <citation type="submission" date="2020-04" db="EMBL/GenBank/DDBJ databases">
        <title>Novel Mycoplasma species detected in Phocoena phocoena (harbor porpoise) from the USA.</title>
        <authorList>
            <person name="Volokhov D.V."/>
        </authorList>
    </citation>
    <scope>NUCLEOTIDE SEQUENCE [LARGE SCALE GENOMIC DNA]</scope>
    <source>
        <strain evidence="8 9">Phocoena C-264-GEN</strain>
    </source>
</reference>
<keyword evidence="9" id="KW-1185">Reference proteome</keyword>
<gene>
    <name evidence="8" type="ORF">HGG69_01305</name>
</gene>
<evidence type="ECO:0000256" key="3">
    <source>
        <dbReference type="ARBA" id="ARBA00022692"/>
    </source>
</evidence>
<keyword evidence="5 6" id="KW-0472">Membrane</keyword>
<feature type="transmembrane region" description="Helical" evidence="6">
    <location>
        <begin position="2659"/>
        <end position="2692"/>
    </location>
</feature>
<dbReference type="RefSeq" id="WP_169605009.1">
    <property type="nucleotide sequence ID" value="NZ_CP051481.1"/>
</dbReference>
<keyword evidence="3 6" id="KW-0812">Transmembrane</keyword>
<feature type="transmembrane region" description="Helical" evidence="6">
    <location>
        <begin position="12"/>
        <end position="37"/>
    </location>
</feature>
<feature type="transmembrane region" description="Helical" evidence="6">
    <location>
        <begin position="1834"/>
        <end position="1856"/>
    </location>
</feature>
<feature type="transmembrane region" description="Helical" evidence="6">
    <location>
        <begin position="1996"/>
        <end position="2017"/>
    </location>
</feature>
<sequence length="2743" mass="314782">MKKLLKEVFKSLSKNLITVVCLTVLVFITCGLFTLLFDVKKSYTSSLNQFKKVSKMQNLTVDLDVNPNGEIVKGGYENVDADGNVTNSKEPVVYIPDQKLNKYHFKKNLLSIEPQYLNFIPISKINKTQAQTKTMTREYIDSEVFQTWFNESINNLGPVIFDTNEASVRFIDNTEVHLYTKNKDGNYIISKTTNSIKPNETITFVEEYKLADFAQVVNTPSNKTNNKLDDFLTKAKNLYINPITKTASLNYSDFQSWKNETDVVIISADKVLEQLGFIEKNNRFYFDQSKEKDFAFVDTSKVTTKTIDKNVKLSKTFTLENYIKSLNLSELKTSTFNKFKFEKDVKYYFPKNWIQINENRVEFLRHTYRLNWDKNLNEKESNWKGTYHSFIKGIYQENNNEIPADINEFSFWTKKIKNKSELLSDQNNNDSKWVSKYSAIDIDDIDVILESKNNQVTPAGLTIAKLENIPSDLNPLKREIAFKNISNTNKLQQKRNFISVGANSIAQNSIIKYVIDKVGEENVGLRQSMTVSSINEINSNKNIFHFINTGDSEYKVKNVKQNIGRLFNEQFEKSSLNIPTTENNIDDYLLVPDPKYPNRKTRIKSEYASSIIENIYKGYTPDPEYLKTDIRYIKYFTYYKGTQIPYENDGKLVILASTNERNKTMQYAITTAKEKTPDGKKKYILLRKDIIQNKEAWIKALLTEHPSEMSIEELDKFLKESKLTIRAKIGKKGWAKLDNDYDNGMWIPYIYGSVSSSAIVDITQNNSLKVLVNDFKDAVMNSDLSKMITKKHLDKFINSGQRAAERNGVHSLLSTGKTNAIVIQATLFDWVYELTSQISEEEQTINSNANIIIQQMFNNIIDFIWNQIKFDENGKQRTQDQQFEYLKQEFTKIEKLMSSITGSESGFMSSILPGVSLNTILNYFKSIDTLFISLKQLIASIDFITFSQLGHQWYKDNPYKPYTNTKAKYYTLSKDEILSFLLKSIKESKLKKVLKNIFNNIDFNKVLNPDVEGSLFKIIVNNARTVNKPFTNDEEVTLYNLFNKFNYYKDDSKKAFTNIPEAINNLIELIDLKKMIANIDSYLAKGFVADPVEINGQIYQNNFTKKITNSQKLASLISSLLHSNSDSTKVDANKIFQLQNSLIKLANLSSKTSGALGLQIPAGDDERISINDIGTFSLIRFENPNKKEENDDQIQPYDIDKITKLKQKIELAIKQKGEKLRFTYSESSFLNTVVLVTKPEFDNLELVLGKLDKYEKLIKKLDLNNIFGEFDKYDLSFDSIDKKPMSFGDYAYYSSLFNEKKQSDKKEFKRTLYNQIKPLLGALYSKNISSLISNELNLYSAWIQIAYDLYNSNPNITLSEIKKFVLSIYDMAEDKKLKEVITNYSKVKDPIPSFNSLLGSDENNYATLFKISYALANNFEATNELVKENNVLDEALQNVLTKHNISNQINVIKPIVEKNIYQLVQQWALLIDSNWFPSNYKESQEFFVNNFIDSPNKEQSLITSIYDLQLLQQHAINSSKLSKTLNVIGFNSVINNPFAILSYPQILLYTAISNQENNGNLALIVKKLFSNYESASLNQLEKLLNPLFEKVEIVQTYADGVVDENIAIDSSWLESILESILEIDEEKPVIFGLNLKNLYTSLIGALIEQPETRVGNAYNATTAYLAKTNQAYLEKNNKEIYKGDLSEYLNDPYKMSIFVSKLDAKYKITVNSLEYILVGVDTTADYLYPVIDEENLQVDVEKQALVYVNNKGFNRMRAANPTNAVKEYLLVKYEKQPKEIVELQTDISNYIKNISTSFSEKVYLDKEIDPINPERSIRITLVKKIIKSISNIQVFSLIILIVLISLSVYFVIRRYINMRSKVIGILRSQGYREYQIAFAFCSFSWLSTIVGGLLGYLTGHFAQGFAFNLFSSYWTLPTQSISFNWITLLSTLAVPTLMMSSLIFIITMLSIRLKPIEMMSGLSDLNIGKIARTFALPIRKLPIKTRFVGMLTINNFWKLFSLFISFSITALITMFSLSSMNVFDKSIQRTYQQRNYRYKLDLETPTTEGGPYTTYNKNELDDKLYIPDDLSATAGNANDNQADYNSPYYFKPGYVFNTDIAKKPFNPAVLTKSSLDILLDTGLTLSPWDVVYSSLPETQKSRVIHIFKNVSNKMMNTQYLWWTKDKTRFNKKTFGGEYLNHVYATETNDPNGKKTSFFAYYDKLGTGTATDDPLGRFMYVEYNEYNDFYEKPKNIKTDRTRIKYRNFLVAAYKSIDINDYFMSFGGVIWNDYTNEKYSYAKTEVQGENVKLYGYKDKTKYIKIIDNKGVDLTNKLYSYFDKDKKTLPEDISNTELPLVINNLTATKYSLSIGSVIELKIKNDVDRFVDQVLNLPVKEHKYKFKVIGISETYINNELITTKPIVDKIVGLDKLTKIHRETHKNELEAVIKCNPEHKTRLIQEFNDKYEAFNGLLSNDPMPEQTISTLTTYSSSGYWGAIQNFNAKKADDKSLTTFFKKIFAGFIYNSNDVSEPMLKHTIEAYNKINGTNFNYEDKIKEFLNVENDDYKSWGNGTLTGEPLAPEVRTSMTNAIEKMYGADLGIYGKDILYSASNDVNSKDIEAGFISEIANTITGITLFFIIISFVVSIIILVMITNSMVSSNKQGIATFSILGYSAKEKLYLFFFNYIPVIIGASLITIPITYILILLFNAFMMSTSQMVLPLSLYLSTILLSMIVSLLVFTITSIMAWINLNKVKPIYVLKGK</sequence>
<keyword evidence="2" id="KW-1003">Cell membrane</keyword>